<evidence type="ECO:0000313" key="2">
    <source>
        <dbReference type="Proteomes" id="UP000032221"/>
    </source>
</evidence>
<proteinExistence type="predicted"/>
<protein>
    <recommendedName>
        <fullName evidence="3">ESX-1 secretion-associated protein</fullName>
    </recommendedName>
</protein>
<reference evidence="1 2" key="1">
    <citation type="submission" date="2015-01" db="EMBL/GenBank/DDBJ databases">
        <title>Genome sequence of Mycobacterium llatzerense and Mycobacterium immunogenum recovered from brain abscess.</title>
        <authorList>
            <person name="Greninger A.L."/>
            <person name="Langelier C."/>
            <person name="Cunningham G."/>
            <person name="Chiu C.Y."/>
            <person name="Miller S."/>
        </authorList>
    </citation>
    <scope>NUCLEOTIDE SEQUENCE [LARGE SCALE GENOMIC DNA]</scope>
    <source>
        <strain evidence="1 2">CLUC14</strain>
    </source>
</reference>
<dbReference type="EMBL" id="JXST01000049">
    <property type="protein sequence ID" value="KIU14240.1"/>
    <property type="molecule type" value="Genomic_DNA"/>
</dbReference>
<dbReference type="STRING" id="280871.TL10_25620"/>
<gene>
    <name evidence="1" type="ORF">TL10_25620</name>
</gene>
<evidence type="ECO:0008006" key="3">
    <source>
        <dbReference type="Google" id="ProtNLM"/>
    </source>
</evidence>
<keyword evidence="2" id="KW-1185">Reference proteome</keyword>
<dbReference type="OrthoDB" id="4750123at2"/>
<dbReference type="Proteomes" id="UP000032221">
    <property type="component" value="Unassembled WGS sequence"/>
</dbReference>
<sequence>MTEPITLDTEPAQQAALAWRDYGDQVRAHGQNHHLTLDELRATVGDAYSPYVDAKQAELRARQAAYARAAAIAHGHAQRLSNTATIFETTDDDAAVRMNALLADGPEFPGTQSIRPVSNNTVSDEEAQLNVENMDRIAKSDLPGAGMQF</sequence>
<organism evidence="1 2">
    <name type="scientific">Mycolicibacterium llatzerense</name>
    <dbReference type="NCBI Taxonomy" id="280871"/>
    <lineage>
        <taxon>Bacteria</taxon>
        <taxon>Bacillati</taxon>
        <taxon>Actinomycetota</taxon>
        <taxon>Actinomycetes</taxon>
        <taxon>Mycobacteriales</taxon>
        <taxon>Mycobacteriaceae</taxon>
        <taxon>Mycolicibacterium</taxon>
    </lineage>
</organism>
<evidence type="ECO:0000313" key="1">
    <source>
        <dbReference type="EMBL" id="KIU14240.1"/>
    </source>
</evidence>
<accession>A0A0D1KZH3</accession>
<name>A0A0D1KZH3_9MYCO</name>
<comment type="caution">
    <text evidence="1">The sequence shown here is derived from an EMBL/GenBank/DDBJ whole genome shotgun (WGS) entry which is preliminary data.</text>
</comment>
<dbReference type="RefSeq" id="WP_043987866.1">
    <property type="nucleotide sequence ID" value="NZ_JXST01000049.1"/>
</dbReference>
<dbReference type="PATRIC" id="fig|280871.6.peg.5313"/>
<dbReference type="AlphaFoldDB" id="A0A0D1KZH3"/>